<evidence type="ECO:0000256" key="2">
    <source>
        <dbReference type="SAM" id="SignalP"/>
    </source>
</evidence>
<comment type="caution">
    <text evidence="3">The sequence shown here is derived from an EMBL/GenBank/DDBJ whole genome shotgun (WGS) entry which is preliminary data.</text>
</comment>
<keyword evidence="4" id="KW-1185">Reference proteome</keyword>
<proteinExistence type="inferred from homology"/>
<organism evidence="3 4">
    <name type="scientific">Bordetella genomosp. 4</name>
    <dbReference type="NCBI Taxonomy" id="463044"/>
    <lineage>
        <taxon>Bacteria</taxon>
        <taxon>Pseudomonadati</taxon>
        <taxon>Pseudomonadota</taxon>
        <taxon>Betaproteobacteria</taxon>
        <taxon>Burkholderiales</taxon>
        <taxon>Alcaligenaceae</taxon>
        <taxon>Bordetella</taxon>
    </lineage>
</organism>
<dbReference type="AlphaFoldDB" id="A0A261UBA2"/>
<accession>A0A261UBA2</accession>
<dbReference type="EMBL" id="NEVQ01000008">
    <property type="protein sequence ID" value="OZI59208.1"/>
    <property type="molecule type" value="Genomic_DNA"/>
</dbReference>
<feature type="chain" id="PRO_5012266633" description="ABC transporter substrate-binding protein" evidence="2">
    <location>
        <begin position="21"/>
        <end position="341"/>
    </location>
</feature>
<reference evidence="3 4" key="1">
    <citation type="submission" date="2017-05" db="EMBL/GenBank/DDBJ databases">
        <title>Complete and WGS of Bordetella genogroups.</title>
        <authorList>
            <person name="Spilker T."/>
            <person name="LiPuma J."/>
        </authorList>
    </citation>
    <scope>NUCLEOTIDE SEQUENCE [LARGE SCALE GENOMIC DNA]</scope>
    <source>
        <strain evidence="3 4">AU9919</strain>
    </source>
</reference>
<name>A0A261UBA2_9BORD</name>
<dbReference type="Gene3D" id="3.40.190.150">
    <property type="entry name" value="Bordetella uptake gene, domain 1"/>
    <property type="match status" value="1"/>
</dbReference>
<dbReference type="Pfam" id="PF03401">
    <property type="entry name" value="TctC"/>
    <property type="match status" value="1"/>
</dbReference>
<evidence type="ECO:0000256" key="1">
    <source>
        <dbReference type="ARBA" id="ARBA00006987"/>
    </source>
</evidence>
<dbReference type="InterPro" id="IPR005064">
    <property type="entry name" value="BUG"/>
</dbReference>
<dbReference type="PIRSF" id="PIRSF017082">
    <property type="entry name" value="YflP"/>
    <property type="match status" value="1"/>
</dbReference>
<dbReference type="CDD" id="cd07012">
    <property type="entry name" value="PBP2_Bug_TTT"/>
    <property type="match status" value="1"/>
</dbReference>
<dbReference type="SUPFAM" id="SSF53850">
    <property type="entry name" value="Periplasmic binding protein-like II"/>
    <property type="match status" value="1"/>
</dbReference>
<dbReference type="OrthoDB" id="8676224at2"/>
<gene>
    <name evidence="3" type="ORF">CAL20_06205</name>
</gene>
<dbReference type="RefSeq" id="WP_094822469.1">
    <property type="nucleotide sequence ID" value="NZ_NEVO01000012.1"/>
</dbReference>
<keyword evidence="2" id="KW-0732">Signal</keyword>
<feature type="signal peptide" evidence="2">
    <location>
        <begin position="1"/>
        <end position="20"/>
    </location>
</feature>
<dbReference type="Proteomes" id="UP000216885">
    <property type="component" value="Unassembled WGS sequence"/>
</dbReference>
<evidence type="ECO:0008006" key="5">
    <source>
        <dbReference type="Google" id="ProtNLM"/>
    </source>
</evidence>
<dbReference type="InterPro" id="IPR042100">
    <property type="entry name" value="Bug_dom1"/>
</dbReference>
<protein>
    <recommendedName>
        <fullName evidence="5">ABC transporter substrate-binding protein</fullName>
    </recommendedName>
</protein>
<dbReference type="PANTHER" id="PTHR42928">
    <property type="entry name" value="TRICARBOXYLATE-BINDING PROTEIN"/>
    <property type="match status" value="1"/>
</dbReference>
<evidence type="ECO:0000313" key="3">
    <source>
        <dbReference type="EMBL" id="OZI59208.1"/>
    </source>
</evidence>
<sequence length="341" mass="35877">MTYNRSRFSILSLRRLGAIAAAVCTSTAMQMGGGAALAAYPERPVTIVVPFAAGGASDITARLIARELGETLHQSFVVENKPGASTQIATRNVINSQPDGYTLLLATTSVINNAYLYKNLDYDAAKSLRPVISLVDVPAFLTVGPAMKVNTVQDFLVQARKASASNTLNFGSAGTASTLHLAGEWLNQVADLKGTHIPFKGSGPAMVALASGEVGYSFENYGPALPQVQAGRAHILAIAGPERFAGLPDVPTLHEAAGLPDTNIASWFVLMAPAATPDAHVDQLNKTVNAILAKPTVQKQLLDLGLVPTGGTPDDLAARMKEDSKKWIDIIQAGHVTIDNQ</sequence>
<evidence type="ECO:0000313" key="4">
    <source>
        <dbReference type="Proteomes" id="UP000216885"/>
    </source>
</evidence>
<dbReference type="Gene3D" id="3.40.190.10">
    <property type="entry name" value="Periplasmic binding protein-like II"/>
    <property type="match status" value="1"/>
</dbReference>
<dbReference type="PANTHER" id="PTHR42928:SF5">
    <property type="entry name" value="BLR1237 PROTEIN"/>
    <property type="match status" value="1"/>
</dbReference>
<comment type="similarity">
    <text evidence="1">Belongs to the UPF0065 (bug) family.</text>
</comment>